<dbReference type="SUPFAM" id="SSF56112">
    <property type="entry name" value="Protein kinase-like (PK-like)"/>
    <property type="match status" value="1"/>
</dbReference>
<dbReference type="PANTHER" id="PTHR36091:SF2">
    <property type="entry name" value="AMINOGLYCOSIDE PHOSPHOTRANSFERASE DOMAIN-CONTAINING PROTEIN"/>
    <property type="match status" value="1"/>
</dbReference>
<dbReference type="RefSeq" id="XP_056579437.1">
    <property type="nucleotide sequence ID" value="XM_056723187.1"/>
</dbReference>
<sequence length="156" mass="17043">MAQSTDFSRASSNFVNTTTVPCQTRIKKVHKSLPIIPSSLFSYSSGRFLYNEAARIREQHVPFNVTALKDAVASHLGHGKVTQLSKMSEGGFNRVLIATMKDGFQAVVKIPYQSTVPKTYATASEVATLTFLSSKDIPVPKVYGWSSTTENPVGIE</sequence>
<proteinExistence type="predicted"/>
<dbReference type="Gene3D" id="3.30.200.20">
    <property type="entry name" value="Phosphorylase Kinase, domain 1"/>
    <property type="match status" value="1"/>
</dbReference>
<evidence type="ECO:0008006" key="3">
    <source>
        <dbReference type="Google" id="ProtNLM"/>
    </source>
</evidence>
<dbReference type="PANTHER" id="PTHR36091">
    <property type="entry name" value="ALTERED INHERITANCE OF MITOCHONDRIA PROTEIN 9, MITOCHONDRIAL"/>
    <property type="match status" value="1"/>
</dbReference>
<name>A0A9W9VBL8_9EURO</name>
<dbReference type="InterPro" id="IPR051035">
    <property type="entry name" value="Mito_inheritance_9"/>
</dbReference>
<evidence type="ECO:0000313" key="2">
    <source>
        <dbReference type="Proteomes" id="UP001147752"/>
    </source>
</evidence>
<dbReference type="AlphaFoldDB" id="A0A9W9VBL8"/>
<gene>
    <name evidence="1" type="ORF">N7517_005457</name>
</gene>
<reference evidence="1" key="2">
    <citation type="journal article" date="2023" name="IMA Fungus">
        <title>Comparative genomic study of the Penicillium genus elucidates a diverse pangenome and 15 lateral gene transfer events.</title>
        <authorList>
            <person name="Petersen C."/>
            <person name="Sorensen T."/>
            <person name="Nielsen M.R."/>
            <person name="Sondergaard T.E."/>
            <person name="Sorensen J.L."/>
            <person name="Fitzpatrick D.A."/>
            <person name="Frisvad J.C."/>
            <person name="Nielsen K.L."/>
        </authorList>
    </citation>
    <scope>NUCLEOTIDE SEQUENCE</scope>
    <source>
        <strain evidence="1">IBT 3081</strain>
    </source>
</reference>
<evidence type="ECO:0000313" key="1">
    <source>
        <dbReference type="EMBL" id="KAJ5373451.1"/>
    </source>
</evidence>
<dbReference type="EMBL" id="JAPZBT010000002">
    <property type="protein sequence ID" value="KAJ5373451.1"/>
    <property type="molecule type" value="Genomic_DNA"/>
</dbReference>
<organism evidence="1 2">
    <name type="scientific">Penicillium concentricum</name>
    <dbReference type="NCBI Taxonomy" id="293559"/>
    <lineage>
        <taxon>Eukaryota</taxon>
        <taxon>Fungi</taxon>
        <taxon>Dikarya</taxon>
        <taxon>Ascomycota</taxon>
        <taxon>Pezizomycotina</taxon>
        <taxon>Eurotiomycetes</taxon>
        <taxon>Eurotiomycetidae</taxon>
        <taxon>Eurotiales</taxon>
        <taxon>Aspergillaceae</taxon>
        <taxon>Penicillium</taxon>
    </lineage>
</organism>
<reference evidence="1" key="1">
    <citation type="submission" date="2022-12" db="EMBL/GenBank/DDBJ databases">
        <authorList>
            <person name="Petersen C."/>
        </authorList>
    </citation>
    <scope>NUCLEOTIDE SEQUENCE</scope>
    <source>
        <strain evidence="1">IBT 3081</strain>
    </source>
</reference>
<accession>A0A9W9VBL8</accession>
<dbReference type="Proteomes" id="UP001147752">
    <property type="component" value="Unassembled WGS sequence"/>
</dbReference>
<dbReference type="GeneID" id="81462370"/>
<dbReference type="OrthoDB" id="10003767at2759"/>
<dbReference type="InterPro" id="IPR011009">
    <property type="entry name" value="Kinase-like_dom_sf"/>
</dbReference>
<comment type="caution">
    <text evidence="1">The sequence shown here is derived from an EMBL/GenBank/DDBJ whole genome shotgun (WGS) entry which is preliminary data.</text>
</comment>
<protein>
    <recommendedName>
        <fullName evidence="3">Aminoglycoside phosphotransferase domain-containing protein</fullName>
    </recommendedName>
</protein>
<keyword evidence="2" id="KW-1185">Reference proteome</keyword>
<dbReference type="GO" id="GO:0005739">
    <property type="term" value="C:mitochondrion"/>
    <property type="evidence" value="ECO:0007669"/>
    <property type="project" value="TreeGrafter"/>
</dbReference>